<accession>A0A4U8VU77</accession>
<dbReference type="Proteomes" id="UP000290439">
    <property type="component" value="Chromosome"/>
</dbReference>
<evidence type="ECO:0000313" key="2">
    <source>
        <dbReference type="Proteomes" id="UP000290439"/>
    </source>
</evidence>
<protein>
    <submittedName>
        <fullName evidence="1">Uncharacterized protein</fullName>
    </submittedName>
</protein>
<gene>
    <name evidence="1" type="ORF">NCTC10797_00767</name>
</gene>
<dbReference type="AlphaFoldDB" id="A0A4U8VU77"/>
<evidence type="ECO:0000313" key="1">
    <source>
        <dbReference type="EMBL" id="VFA97011.1"/>
    </source>
</evidence>
<organism evidence="1 2">
    <name type="scientific">Nocardia cyriacigeorgica</name>
    <dbReference type="NCBI Taxonomy" id="135487"/>
    <lineage>
        <taxon>Bacteria</taxon>
        <taxon>Bacillati</taxon>
        <taxon>Actinomycetota</taxon>
        <taxon>Actinomycetes</taxon>
        <taxon>Mycobacteriales</taxon>
        <taxon>Nocardiaceae</taxon>
        <taxon>Nocardia</taxon>
    </lineage>
</organism>
<reference evidence="1 2" key="1">
    <citation type="submission" date="2019-02" db="EMBL/GenBank/DDBJ databases">
        <authorList>
            <consortium name="Pathogen Informatics"/>
        </authorList>
    </citation>
    <scope>NUCLEOTIDE SEQUENCE [LARGE SCALE GENOMIC DNA]</scope>
    <source>
        <strain evidence="1 2">3012STDY6756504</strain>
    </source>
</reference>
<name>A0A4U8VU77_9NOCA</name>
<proteinExistence type="predicted"/>
<dbReference type="EMBL" id="LR215973">
    <property type="protein sequence ID" value="VFA97011.1"/>
    <property type="molecule type" value="Genomic_DNA"/>
</dbReference>
<sequence>MEGVDIGALITQILGFLSSGSSLNYTPGTPA</sequence>